<dbReference type="GO" id="GO:0016740">
    <property type="term" value="F:transferase activity"/>
    <property type="evidence" value="ECO:0007669"/>
    <property type="project" value="TreeGrafter"/>
</dbReference>
<evidence type="ECO:0000259" key="1">
    <source>
        <dbReference type="SMART" id="SM00849"/>
    </source>
</evidence>
<dbReference type="InterPro" id="IPR041712">
    <property type="entry name" value="DHPS-like_MBL-fold"/>
</dbReference>
<reference evidence="2 3" key="1">
    <citation type="journal article" date="2012" name="J. Bacteriol.">
        <title>Complete Genome Sequence of the Hyperthermophilic Archaeon Thermococcus sp. Strain CL1, Isolated from a Paralvinella sp. Polychaete Worm Collected from a Hydrothermal Vent.</title>
        <authorList>
            <person name="Jung J.H."/>
            <person name="Holden J.F."/>
            <person name="Seo D.H."/>
            <person name="Park K.H."/>
            <person name="Shin H."/>
            <person name="Ryu S."/>
            <person name="Lee J.H."/>
            <person name="Park C.S."/>
        </authorList>
    </citation>
    <scope>NUCLEOTIDE SEQUENCE [LARGE SCALE GENOMIC DNA]</scope>
    <source>
        <strain evidence="3">DSM 27260 / KACC 17922 / CL1</strain>
    </source>
</reference>
<dbReference type="RefSeq" id="WP_014788141.1">
    <property type="nucleotide sequence ID" value="NC_018015.1"/>
</dbReference>
<dbReference type="CDD" id="cd07713">
    <property type="entry name" value="DHPS-like_MBL-fold"/>
    <property type="match status" value="1"/>
</dbReference>
<evidence type="ECO:0000313" key="3">
    <source>
        <dbReference type="Proteomes" id="UP000006064"/>
    </source>
</evidence>
<evidence type="ECO:0000313" key="2">
    <source>
        <dbReference type="EMBL" id="AFL94500.1"/>
    </source>
</evidence>
<dbReference type="Proteomes" id="UP000006064">
    <property type="component" value="Chromosome"/>
</dbReference>
<gene>
    <name evidence="2" type="ORF">CL1_0289</name>
</gene>
<accession>I3ZS16</accession>
<name>I3ZS16_THECF</name>
<dbReference type="GeneID" id="13038946"/>
<dbReference type="InterPro" id="IPR001279">
    <property type="entry name" value="Metallo-B-lactamas"/>
</dbReference>
<dbReference type="EMBL" id="CP003651">
    <property type="protein sequence ID" value="AFL94500.1"/>
    <property type="molecule type" value="Genomic_DNA"/>
</dbReference>
<dbReference type="PANTHER" id="PTHR13754:SF18">
    <property type="entry name" value="7,8-DIHYDROPTERIN-6-METHYL-4-(BETA-D-RIBOFURANOSYL)-AMINOBENZENE-5'-PHOSPHATE SYNTHASE"/>
    <property type="match status" value="1"/>
</dbReference>
<feature type="domain" description="Metallo-beta-lactamase" evidence="1">
    <location>
        <begin position="21"/>
        <end position="239"/>
    </location>
</feature>
<organism evidence="2 3">
    <name type="scientific">Thermococcus cleftensis (strain DSM 27260 / KACC 17922 / CL1)</name>
    <dbReference type="NCBI Taxonomy" id="163003"/>
    <lineage>
        <taxon>Archaea</taxon>
        <taxon>Methanobacteriati</taxon>
        <taxon>Methanobacteriota</taxon>
        <taxon>Thermococci</taxon>
        <taxon>Thermococcales</taxon>
        <taxon>Thermococcaceae</taxon>
        <taxon>Thermococcus</taxon>
    </lineage>
</organism>
<dbReference type="Gene3D" id="3.60.15.10">
    <property type="entry name" value="Ribonuclease Z/Hydroxyacylglutathione hydrolase-like"/>
    <property type="match status" value="1"/>
</dbReference>
<dbReference type="InterPro" id="IPR036866">
    <property type="entry name" value="RibonucZ/Hydroxyglut_hydro"/>
</dbReference>
<dbReference type="Pfam" id="PF00753">
    <property type="entry name" value="Lactamase_B"/>
    <property type="match status" value="1"/>
</dbReference>
<dbReference type="STRING" id="163003.CL1_0289"/>
<protein>
    <recommendedName>
        <fullName evidence="1">Metallo-beta-lactamase domain-containing protein</fullName>
    </recommendedName>
</protein>
<dbReference type="SMART" id="SM00849">
    <property type="entry name" value="Lactamase_B"/>
    <property type="match status" value="1"/>
</dbReference>
<dbReference type="KEGG" id="thm:CL1_0289"/>
<dbReference type="PANTHER" id="PTHR13754">
    <property type="entry name" value="METALLO-BETA-LACTAMASE SUPERFAMILY PROTEIN"/>
    <property type="match status" value="1"/>
</dbReference>
<dbReference type="InterPro" id="IPR052926">
    <property type="entry name" value="Metallo-beta-lactamase_dom"/>
</dbReference>
<dbReference type="AlphaFoldDB" id="I3ZS16"/>
<keyword evidence="3" id="KW-1185">Reference proteome</keyword>
<dbReference type="HOGENOM" id="CLU_036012_0_0_2"/>
<sequence length="268" mass="29644">MRLTVLYENHSGFRKGLLGSHGFSVLVEHDAVKVLVDTGTEGRVLLNNMEKLGIAPDEMDYVFITHGHYDHTGGLKEFLRARGRRIGVIGHPEMFRRRIALKPHPRQIGIPFTREELEELGAEFVLKSEPFEFAPGLWSSGEIPRLEWDRAVGYVERGGELRKDRVPDDIALIIDLGESVAVVTGCGHSGILNITRHASTITGKPIKALVGGFHLIGADRKLLDDVVENLDVEKLYAGHCTGIDSYAYLKAKLGGKIEPLHVGKTIEL</sequence>
<proteinExistence type="predicted"/>
<dbReference type="OrthoDB" id="7773at2157"/>
<dbReference type="SUPFAM" id="SSF56281">
    <property type="entry name" value="Metallo-hydrolase/oxidoreductase"/>
    <property type="match status" value="1"/>
</dbReference>